<protein>
    <recommendedName>
        <fullName evidence="3">Cell division protein FtsK</fullName>
    </recommendedName>
</protein>
<keyword evidence="2" id="KW-1185">Reference proteome</keyword>
<dbReference type="Proteomes" id="UP001596166">
    <property type="component" value="Unassembled WGS sequence"/>
</dbReference>
<evidence type="ECO:0000313" key="2">
    <source>
        <dbReference type="Proteomes" id="UP001596166"/>
    </source>
</evidence>
<proteinExistence type="predicted"/>
<gene>
    <name evidence="1" type="ORF">ACFPMG_20495</name>
</gene>
<sequence length="580" mass="62422">MLVYGDRDRVEDPRVVVARIAAAHRTAAAKPDGLIRHALLVSLFIEAAELAQGLADEEFVALGEDDCTPCRNAAMAVVMELARSVAWSWRGEPQPGACALTAELETLSAQPLPETVRIRRPEGYAFYGLYPEAYLEAAARLPPIMSAPVVVIGLRSIGTGLAAMAAVALDAAPPVTLRPVGHPFQRAVRVSARLRAALLADAGASYVIVDEGPGLSGSSFGAVADWLEAAGVPSRRVAFLPSHGGDPGPRSSDRHRRRWAEAVRPVVGFDELTHAVHGPVPPLERWFEDTLGPAVAPLRDLSGGAWRTASADSVADGLPVHAQQERRKFLLRTASGSWLLKFAGLGRLGETKLGRAQALHQAGFATEPMALRHGFLAERWLDGAQPPSTMSLERVADYLLFRAQRFPAERDTGASLPDLLEMARVNIGEALGAAATVSLDRWTPDILRDMSAGVRRVITDNRLHIWEWLRTTDGRLLKTDSLDHADAHDLIGCQDIAWDVAGAMVEFGLSVVEADRLCGAVGASKRLVAVHLPCYLAFQIGYWSFASSDAGAASMRRFYEEAWKRQAGRGGRSPPPAGTP</sequence>
<dbReference type="EMBL" id="JBHSLC010000044">
    <property type="protein sequence ID" value="MFC5357395.1"/>
    <property type="molecule type" value="Genomic_DNA"/>
</dbReference>
<name>A0ABW0G9S4_9PROT</name>
<accession>A0ABW0G9S4</accession>
<reference evidence="2" key="1">
    <citation type="journal article" date="2019" name="Int. J. Syst. Evol. Microbiol.">
        <title>The Global Catalogue of Microorganisms (GCM) 10K type strain sequencing project: providing services to taxonomists for standard genome sequencing and annotation.</title>
        <authorList>
            <consortium name="The Broad Institute Genomics Platform"/>
            <consortium name="The Broad Institute Genome Sequencing Center for Infectious Disease"/>
            <person name="Wu L."/>
            <person name="Ma J."/>
        </authorList>
    </citation>
    <scope>NUCLEOTIDE SEQUENCE [LARGE SCALE GENOMIC DNA]</scope>
    <source>
        <strain evidence="2">CCUG 58760</strain>
    </source>
</reference>
<evidence type="ECO:0000313" key="1">
    <source>
        <dbReference type="EMBL" id="MFC5357395.1"/>
    </source>
</evidence>
<evidence type="ECO:0008006" key="3">
    <source>
        <dbReference type="Google" id="ProtNLM"/>
    </source>
</evidence>
<dbReference type="RefSeq" id="WP_376997013.1">
    <property type="nucleotide sequence ID" value="NZ_JBHSLC010000044.1"/>
</dbReference>
<comment type="caution">
    <text evidence="1">The sequence shown here is derived from an EMBL/GenBank/DDBJ whole genome shotgun (WGS) entry which is preliminary data.</text>
</comment>
<organism evidence="1 2">
    <name type="scientific">Azospirillum himalayense</name>
    <dbReference type="NCBI Taxonomy" id="654847"/>
    <lineage>
        <taxon>Bacteria</taxon>
        <taxon>Pseudomonadati</taxon>
        <taxon>Pseudomonadota</taxon>
        <taxon>Alphaproteobacteria</taxon>
        <taxon>Rhodospirillales</taxon>
        <taxon>Azospirillaceae</taxon>
        <taxon>Azospirillum</taxon>
    </lineage>
</organism>